<reference evidence="1 2" key="1">
    <citation type="submission" date="2024-01" db="EMBL/GenBank/DDBJ databases">
        <title>Genome assemblies of Stephania.</title>
        <authorList>
            <person name="Yang L."/>
        </authorList>
    </citation>
    <scope>NUCLEOTIDE SEQUENCE [LARGE SCALE GENOMIC DNA]</scope>
    <source>
        <strain evidence="1">YNDBR</strain>
        <tissue evidence="1">Leaf</tissue>
    </source>
</reference>
<evidence type="ECO:0000313" key="2">
    <source>
        <dbReference type="Proteomes" id="UP001420932"/>
    </source>
</evidence>
<keyword evidence="2" id="KW-1185">Reference proteome</keyword>
<comment type="caution">
    <text evidence="1">The sequence shown here is derived from an EMBL/GenBank/DDBJ whole genome shotgun (WGS) entry which is preliminary data.</text>
</comment>
<name>A0AAP0L4K1_9MAGN</name>
<sequence>MVLREAFSDGRGPTNLLDDICSSWRPESLENEEGISPSKLFPLRSKTASFPKFPKE</sequence>
<dbReference type="Proteomes" id="UP001420932">
    <property type="component" value="Unassembled WGS sequence"/>
</dbReference>
<proteinExistence type="predicted"/>
<dbReference type="EMBL" id="JBBNAF010000002">
    <property type="protein sequence ID" value="KAK9162269.1"/>
    <property type="molecule type" value="Genomic_DNA"/>
</dbReference>
<protein>
    <submittedName>
        <fullName evidence="1">Uncharacterized protein</fullName>
    </submittedName>
</protein>
<gene>
    <name evidence="1" type="ORF">Syun_003171</name>
</gene>
<accession>A0AAP0L4K1</accession>
<evidence type="ECO:0000313" key="1">
    <source>
        <dbReference type="EMBL" id="KAK9162269.1"/>
    </source>
</evidence>
<dbReference type="AlphaFoldDB" id="A0AAP0L4K1"/>
<organism evidence="1 2">
    <name type="scientific">Stephania yunnanensis</name>
    <dbReference type="NCBI Taxonomy" id="152371"/>
    <lineage>
        <taxon>Eukaryota</taxon>
        <taxon>Viridiplantae</taxon>
        <taxon>Streptophyta</taxon>
        <taxon>Embryophyta</taxon>
        <taxon>Tracheophyta</taxon>
        <taxon>Spermatophyta</taxon>
        <taxon>Magnoliopsida</taxon>
        <taxon>Ranunculales</taxon>
        <taxon>Menispermaceae</taxon>
        <taxon>Menispermoideae</taxon>
        <taxon>Cissampelideae</taxon>
        <taxon>Stephania</taxon>
    </lineage>
</organism>